<dbReference type="Proteomes" id="UP000092993">
    <property type="component" value="Unassembled WGS sequence"/>
</dbReference>
<dbReference type="EMBL" id="LUGG01000010">
    <property type="protein sequence ID" value="OBZ71810.1"/>
    <property type="molecule type" value="Genomic_DNA"/>
</dbReference>
<accession>A0A1C7M4G5</accession>
<protein>
    <submittedName>
        <fullName evidence="2">Uncharacterized protein</fullName>
    </submittedName>
</protein>
<evidence type="ECO:0000313" key="3">
    <source>
        <dbReference type="Proteomes" id="UP000092993"/>
    </source>
</evidence>
<sequence>MRAWKVRAGNCSNPRLSARHLSVRGRCLCRRLSALNPAAIFFKTDELRAHKRYRRVHRIRVALQWASPTVEPLVSLRINFLATSNPPASRFSSVVFLPGPLAFTAFTFHSLLSPAMAPVGCSDAGASRRTRAPYKSVSTQTTAPPAPMEPPQPTLHLHIANSVHGVTIAIPCASAPSAVASSATVTASQGFALRIEPERVPDASPDASQGLAMRVEHERHMDGSLSVQYYVELVHYPPELPRQERLFPMPVERGNVGYSIEWRKVMARLDSPDVVRVTSSLERSLLHSFAQIFLFFCEERVTHDYAFEEISKMVRMASTADPQDLDMNLLKIVRYAREHLPWSKFMRSYTHLPSYYNAEE</sequence>
<organism evidence="2 3">
    <name type="scientific">Grifola frondosa</name>
    <name type="common">Maitake</name>
    <name type="synonym">Polyporus frondosus</name>
    <dbReference type="NCBI Taxonomy" id="5627"/>
    <lineage>
        <taxon>Eukaryota</taxon>
        <taxon>Fungi</taxon>
        <taxon>Dikarya</taxon>
        <taxon>Basidiomycota</taxon>
        <taxon>Agaricomycotina</taxon>
        <taxon>Agaricomycetes</taxon>
        <taxon>Polyporales</taxon>
        <taxon>Grifolaceae</taxon>
        <taxon>Grifola</taxon>
    </lineage>
</organism>
<evidence type="ECO:0000313" key="2">
    <source>
        <dbReference type="EMBL" id="OBZ71810.1"/>
    </source>
</evidence>
<reference evidence="2 3" key="1">
    <citation type="submission" date="2016-03" db="EMBL/GenBank/DDBJ databases">
        <title>Whole genome sequencing of Grifola frondosa 9006-11.</title>
        <authorList>
            <person name="Min B."/>
            <person name="Park H."/>
            <person name="Kim J.-G."/>
            <person name="Cho H."/>
            <person name="Oh Y.-L."/>
            <person name="Kong W.-S."/>
            <person name="Choi I.-G."/>
        </authorList>
    </citation>
    <scope>NUCLEOTIDE SEQUENCE [LARGE SCALE GENOMIC DNA]</scope>
    <source>
        <strain evidence="2 3">9006-11</strain>
    </source>
</reference>
<gene>
    <name evidence="2" type="ORF">A0H81_08305</name>
</gene>
<feature type="region of interest" description="Disordered" evidence="1">
    <location>
        <begin position="127"/>
        <end position="149"/>
    </location>
</feature>
<name>A0A1C7M4G5_GRIFR</name>
<keyword evidence="3" id="KW-1185">Reference proteome</keyword>
<evidence type="ECO:0000256" key="1">
    <source>
        <dbReference type="SAM" id="MobiDB-lite"/>
    </source>
</evidence>
<dbReference type="AlphaFoldDB" id="A0A1C7M4G5"/>
<proteinExistence type="predicted"/>
<comment type="caution">
    <text evidence="2">The sequence shown here is derived from an EMBL/GenBank/DDBJ whole genome shotgun (WGS) entry which is preliminary data.</text>
</comment>